<comment type="caution">
    <text evidence="1">The sequence shown here is derived from an EMBL/GenBank/DDBJ whole genome shotgun (WGS) entry which is preliminary data.</text>
</comment>
<proteinExistence type="predicted"/>
<evidence type="ECO:0000313" key="1">
    <source>
        <dbReference type="EMBL" id="KKM61928.1"/>
    </source>
</evidence>
<dbReference type="EMBL" id="LAZR01011395">
    <property type="protein sequence ID" value="KKM61928.1"/>
    <property type="molecule type" value="Genomic_DNA"/>
</dbReference>
<gene>
    <name evidence="1" type="ORF">LCGC14_1526810</name>
</gene>
<protein>
    <submittedName>
        <fullName evidence="1">Uncharacterized protein</fullName>
    </submittedName>
</protein>
<accession>A0A0F9IXD1</accession>
<name>A0A0F9IXD1_9ZZZZ</name>
<organism evidence="1">
    <name type="scientific">marine sediment metagenome</name>
    <dbReference type="NCBI Taxonomy" id="412755"/>
    <lineage>
        <taxon>unclassified sequences</taxon>
        <taxon>metagenomes</taxon>
        <taxon>ecological metagenomes</taxon>
    </lineage>
</organism>
<reference evidence="1" key="1">
    <citation type="journal article" date="2015" name="Nature">
        <title>Complex archaea that bridge the gap between prokaryotes and eukaryotes.</title>
        <authorList>
            <person name="Spang A."/>
            <person name="Saw J.H."/>
            <person name="Jorgensen S.L."/>
            <person name="Zaremba-Niedzwiedzka K."/>
            <person name="Martijn J."/>
            <person name="Lind A.E."/>
            <person name="van Eijk R."/>
            <person name="Schleper C."/>
            <person name="Guy L."/>
            <person name="Ettema T.J."/>
        </authorList>
    </citation>
    <scope>NUCLEOTIDE SEQUENCE</scope>
</reference>
<sequence>MEIRLSLNELETFDADDVVQVIEYVQNQVEMHDYIREEYVIGNIFIIILGG</sequence>
<dbReference type="AlphaFoldDB" id="A0A0F9IXD1"/>